<evidence type="ECO:0000313" key="2">
    <source>
        <dbReference type="WBParaSite" id="RSKR_0000702600.1"/>
    </source>
</evidence>
<proteinExistence type="predicted"/>
<accession>A0AC35U4D3</accession>
<dbReference type="Proteomes" id="UP000095286">
    <property type="component" value="Unplaced"/>
</dbReference>
<reference evidence="2" key="1">
    <citation type="submission" date="2016-11" db="UniProtKB">
        <authorList>
            <consortium name="WormBaseParasite"/>
        </authorList>
    </citation>
    <scope>IDENTIFICATION</scope>
    <source>
        <strain evidence="2">KR3021</strain>
    </source>
</reference>
<evidence type="ECO:0000313" key="1">
    <source>
        <dbReference type="Proteomes" id="UP000095286"/>
    </source>
</evidence>
<name>A0AC35U4D3_9BILA</name>
<organism evidence="1 2">
    <name type="scientific">Rhabditophanes sp. KR3021</name>
    <dbReference type="NCBI Taxonomy" id="114890"/>
    <lineage>
        <taxon>Eukaryota</taxon>
        <taxon>Metazoa</taxon>
        <taxon>Ecdysozoa</taxon>
        <taxon>Nematoda</taxon>
        <taxon>Chromadorea</taxon>
        <taxon>Rhabditida</taxon>
        <taxon>Tylenchina</taxon>
        <taxon>Panagrolaimomorpha</taxon>
        <taxon>Strongyloidoidea</taxon>
        <taxon>Alloionematidae</taxon>
        <taxon>Rhabditophanes</taxon>
    </lineage>
</organism>
<dbReference type="WBParaSite" id="RSKR_0000702600.1">
    <property type="protein sequence ID" value="RSKR_0000702600.1"/>
    <property type="gene ID" value="RSKR_0000702600"/>
</dbReference>
<sequence length="149" mass="17282">MVEEKKDCERAVQEYLTYFHDTPNKYGKSPAEKMIGPRLRTTILKDRKSENEDSNLFQGIKNVFWFDPVIKLWKVAQITKLLGTVGARIKINDPKENTTSLKLNTDHSECEFVGEDENLKKVEQFVDKNSLFIQINVKEEFGTPIRSVE</sequence>
<protein>
    <submittedName>
        <fullName evidence="2">KH_dom_type_1 domain-containing protein</fullName>
    </submittedName>
</protein>